<comment type="catalytic activity">
    <reaction evidence="10 11">
        <text>7-carboxy-7-carbaguanine + NH4(+) + 2 ATP = 7-cyano-7-carbaguanine + 2 AMP + 2 diphosphate + 2 H(+)</text>
        <dbReference type="Rhea" id="RHEA:27982"/>
        <dbReference type="ChEBI" id="CHEBI:15378"/>
        <dbReference type="ChEBI" id="CHEBI:28938"/>
        <dbReference type="ChEBI" id="CHEBI:30616"/>
        <dbReference type="ChEBI" id="CHEBI:33019"/>
        <dbReference type="ChEBI" id="CHEBI:45075"/>
        <dbReference type="ChEBI" id="CHEBI:61036"/>
        <dbReference type="ChEBI" id="CHEBI:456215"/>
        <dbReference type="EC" id="6.3.4.20"/>
    </reaction>
</comment>
<keyword evidence="3 11" id="KW-0479">Metal-binding</keyword>
<dbReference type="GO" id="GO:0016879">
    <property type="term" value="F:ligase activity, forming carbon-nitrogen bonds"/>
    <property type="evidence" value="ECO:0007669"/>
    <property type="project" value="UniProtKB-UniRule"/>
</dbReference>
<evidence type="ECO:0000256" key="7">
    <source>
        <dbReference type="ARBA" id="ARBA00022840"/>
    </source>
</evidence>
<keyword evidence="13" id="KW-1185">Reference proteome</keyword>
<evidence type="ECO:0000313" key="12">
    <source>
        <dbReference type="EMBL" id="VFP87482.1"/>
    </source>
</evidence>
<dbReference type="HAMAP" id="MF_01633">
    <property type="entry name" value="QueC"/>
    <property type="match status" value="1"/>
</dbReference>
<dbReference type="PANTHER" id="PTHR42914:SF1">
    <property type="entry name" value="7-CYANO-7-DEAZAGUANINE SYNTHASE"/>
    <property type="match status" value="1"/>
</dbReference>
<evidence type="ECO:0000256" key="1">
    <source>
        <dbReference type="ARBA" id="ARBA00005061"/>
    </source>
</evidence>
<feature type="binding site" evidence="11">
    <location>
        <position position="202"/>
    </location>
    <ligand>
        <name>Zn(2+)</name>
        <dbReference type="ChEBI" id="CHEBI:29105"/>
    </ligand>
</feature>
<comment type="function">
    <text evidence="11">Catalyzes the ATP-dependent conversion of 7-carboxy-7-deazaguanine (CDG) to 7-cyano-7-deazaguanine (preQ(0)).</text>
</comment>
<dbReference type="GO" id="GO:0005524">
    <property type="term" value="F:ATP binding"/>
    <property type="evidence" value="ECO:0007669"/>
    <property type="project" value="UniProtKB-UniRule"/>
</dbReference>
<dbReference type="SUPFAM" id="SSF52402">
    <property type="entry name" value="Adenine nucleotide alpha hydrolases-like"/>
    <property type="match status" value="1"/>
</dbReference>
<evidence type="ECO:0000256" key="4">
    <source>
        <dbReference type="ARBA" id="ARBA00022741"/>
    </source>
</evidence>
<evidence type="ECO:0000256" key="6">
    <source>
        <dbReference type="ARBA" id="ARBA00022833"/>
    </source>
</evidence>
<reference evidence="12 13" key="1">
    <citation type="submission" date="2019-02" db="EMBL/GenBank/DDBJ databases">
        <authorList>
            <person name="Manzano-Marin A."/>
            <person name="Manzano-Marin A."/>
        </authorList>
    </citation>
    <scope>NUCLEOTIDE SEQUENCE [LARGE SCALE GENOMIC DNA]</scope>
    <source>
        <strain evidence="12 13">ErCipseudotaxifoliae</strain>
    </source>
</reference>
<dbReference type="PIRSF" id="PIRSF006293">
    <property type="entry name" value="ExsB"/>
    <property type="match status" value="1"/>
</dbReference>
<feature type="binding site" evidence="11">
    <location>
        <position position="205"/>
    </location>
    <ligand>
        <name>Zn(2+)</name>
        <dbReference type="ChEBI" id="CHEBI:29105"/>
    </ligand>
</feature>
<evidence type="ECO:0000256" key="11">
    <source>
        <dbReference type="HAMAP-Rule" id="MF_01633"/>
    </source>
</evidence>
<gene>
    <name evidence="11 12" type="primary">queC</name>
    <name evidence="12" type="ORF">ERCIPSTX3056_556</name>
</gene>
<dbReference type="GO" id="GO:0008270">
    <property type="term" value="F:zinc ion binding"/>
    <property type="evidence" value="ECO:0007669"/>
    <property type="project" value="UniProtKB-UniRule"/>
</dbReference>
<protein>
    <recommendedName>
        <fullName evidence="9 11">7-cyano-7-deazaguanine synthase</fullName>
        <ecNumber evidence="9 11">6.3.4.20</ecNumber>
    </recommendedName>
    <alternativeName>
        <fullName evidence="11">7-cyano-7-carbaguanine synthase</fullName>
    </alternativeName>
    <alternativeName>
        <fullName evidence="11">PreQ(0) synthase</fullName>
    </alternativeName>
    <alternativeName>
        <fullName evidence="11">Queuosine biosynthesis protein QueC</fullName>
    </alternativeName>
</protein>
<comment type="cofactor">
    <cofactor evidence="11">
        <name>Zn(2+)</name>
        <dbReference type="ChEBI" id="CHEBI:29105"/>
    </cofactor>
    <text evidence="11">Binds 1 zinc ion per subunit.</text>
</comment>
<dbReference type="InterPro" id="IPR018317">
    <property type="entry name" value="QueC"/>
</dbReference>
<evidence type="ECO:0000313" key="13">
    <source>
        <dbReference type="Proteomes" id="UP000294462"/>
    </source>
</evidence>
<dbReference type="EC" id="6.3.4.20" evidence="9 11"/>
<dbReference type="Gene3D" id="3.40.50.620">
    <property type="entry name" value="HUPs"/>
    <property type="match status" value="1"/>
</dbReference>
<dbReference type="OrthoDB" id="9789567at2"/>
<accession>A0A451DL79</accession>
<dbReference type="InterPro" id="IPR014729">
    <property type="entry name" value="Rossmann-like_a/b/a_fold"/>
</dbReference>
<keyword evidence="7 11" id="KW-0067">ATP-binding</keyword>
<feature type="binding site" evidence="11">
    <location>
        <begin position="9"/>
        <end position="19"/>
    </location>
    <ligand>
        <name>ATP</name>
        <dbReference type="ChEBI" id="CHEBI:30616"/>
    </ligand>
</feature>
<dbReference type="NCBIfam" id="TIGR00364">
    <property type="entry name" value="7-cyano-7-deazaguanine synthase QueC"/>
    <property type="match status" value="1"/>
</dbReference>
<name>A0A451DL79_9GAMM</name>
<evidence type="ECO:0000256" key="5">
    <source>
        <dbReference type="ARBA" id="ARBA00022785"/>
    </source>
</evidence>
<feature type="binding site" evidence="11">
    <location>
        <position position="190"/>
    </location>
    <ligand>
        <name>Zn(2+)</name>
        <dbReference type="ChEBI" id="CHEBI:29105"/>
    </ligand>
</feature>
<dbReference type="UniPathway" id="UPA00391"/>
<comment type="pathway">
    <text evidence="1 11">Purine metabolism; 7-cyano-7-deazaguanine biosynthesis.</text>
</comment>
<dbReference type="KEGG" id="ehd:ERCIPSTX3056_556"/>
<organism evidence="12 13">
    <name type="scientific">Candidatus Erwinia haradaeae</name>
    <dbReference type="NCBI Taxonomy" id="1922217"/>
    <lineage>
        <taxon>Bacteria</taxon>
        <taxon>Pseudomonadati</taxon>
        <taxon>Pseudomonadota</taxon>
        <taxon>Gammaproteobacteria</taxon>
        <taxon>Enterobacterales</taxon>
        <taxon>Erwiniaceae</taxon>
        <taxon>Erwinia</taxon>
    </lineage>
</organism>
<keyword evidence="6 11" id="KW-0862">Zinc</keyword>
<keyword evidence="4 11" id="KW-0547">Nucleotide-binding</keyword>
<dbReference type="Proteomes" id="UP000294462">
    <property type="component" value="Chromosome"/>
</dbReference>
<dbReference type="Pfam" id="PF06508">
    <property type="entry name" value="QueC"/>
    <property type="match status" value="1"/>
</dbReference>
<evidence type="ECO:0000256" key="2">
    <source>
        <dbReference type="ARBA" id="ARBA00022598"/>
    </source>
</evidence>
<sequence length="243" mass="27389">MQNSTVVLFSGGQDSTICLIQAMREYEFVHCLTFDYGQRHSYEIDAARDITQQLGISSHKLINISVLNDLSSCSLTRKHLLVSNFDAQQDTDLPDTFVPGRNILFLTLASIYAYQLKVETLITGVCETDFSGYPDCRNDFILALNTAISLGMSKALIFKTPLMWLTKSETWALADTLGVLDFVMHETVTCYHGIKSDGCRQCNACHLRNTGLREYLDNSNAIKHSLYNKQNLYQTNMKIDTSI</sequence>
<dbReference type="PANTHER" id="PTHR42914">
    <property type="entry name" value="7-CYANO-7-DEAZAGUANINE SYNTHASE"/>
    <property type="match status" value="1"/>
</dbReference>
<comment type="similarity">
    <text evidence="8 11">Belongs to the QueC family.</text>
</comment>
<dbReference type="GO" id="GO:0008616">
    <property type="term" value="P:tRNA queuosine(34) biosynthetic process"/>
    <property type="evidence" value="ECO:0007669"/>
    <property type="project" value="UniProtKB-UniRule"/>
</dbReference>
<dbReference type="EMBL" id="LR217725">
    <property type="protein sequence ID" value="VFP87482.1"/>
    <property type="molecule type" value="Genomic_DNA"/>
</dbReference>
<proteinExistence type="inferred from homology"/>
<evidence type="ECO:0000256" key="10">
    <source>
        <dbReference type="ARBA" id="ARBA00047890"/>
    </source>
</evidence>
<evidence type="ECO:0000256" key="8">
    <source>
        <dbReference type="ARBA" id="ARBA00037993"/>
    </source>
</evidence>
<evidence type="ECO:0000256" key="9">
    <source>
        <dbReference type="ARBA" id="ARBA00039149"/>
    </source>
</evidence>
<feature type="binding site" evidence="11">
    <location>
        <position position="199"/>
    </location>
    <ligand>
        <name>Zn(2+)</name>
        <dbReference type="ChEBI" id="CHEBI:29105"/>
    </ligand>
</feature>
<keyword evidence="5 11" id="KW-0671">Queuosine biosynthesis</keyword>
<keyword evidence="2 11" id="KW-0436">Ligase</keyword>
<evidence type="ECO:0000256" key="3">
    <source>
        <dbReference type="ARBA" id="ARBA00022723"/>
    </source>
</evidence>
<dbReference type="AlphaFoldDB" id="A0A451DL79"/>
<dbReference type="CDD" id="cd01995">
    <property type="entry name" value="QueC-like"/>
    <property type="match status" value="1"/>
</dbReference>